<dbReference type="Pfam" id="PF00156">
    <property type="entry name" value="Pribosyltran"/>
    <property type="match status" value="1"/>
</dbReference>
<reference evidence="2 3" key="1">
    <citation type="submission" date="2015-11" db="EMBL/GenBank/DDBJ databases">
        <title>Genomic analysis of 38 Legionella species identifies large and diverse effector repertoires.</title>
        <authorList>
            <person name="Burstein D."/>
            <person name="Amaro F."/>
            <person name="Zusman T."/>
            <person name="Lifshitz Z."/>
            <person name="Cohen O."/>
            <person name="Gilbert J.A."/>
            <person name="Pupko T."/>
            <person name="Shuman H.A."/>
            <person name="Segal G."/>
        </authorList>
    </citation>
    <scope>NUCLEOTIDE SEQUENCE [LARGE SCALE GENOMIC DNA]</scope>
    <source>
        <strain evidence="2 3">PX-1-G2-E2</strain>
    </source>
</reference>
<dbReference type="InterPro" id="IPR029057">
    <property type="entry name" value="PRTase-like"/>
</dbReference>
<dbReference type="STRING" id="466.Lmac_1784"/>
<dbReference type="GO" id="GO:0016757">
    <property type="term" value="F:glycosyltransferase activity"/>
    <property type="evidence" value="ECO:0007669"/>
    <property type="project" value="UniProtKB-KW"/>
</dbReference>
<dbReference type="RefSeq" id="WP_058452531.1">
    <property type="nucleotide sequence ID" value="NZ_CAAAIB010000004.1"/>
</dbReference>
<comment type="caution">
    <text evidence="2">The sequence shown here is derived from an EMBL/GenBank/DDBJ whole genome shotgun (WGS) entry which is preliminary data.</text>
</comment>
<dbReference type="AlphaFoldDB" id="A0A0W0W199"/>
<proteinExistence type="predicted"/>
<dbReference type="EMBL" id="LNYL01000042">
    <property type="protein sequence ID" value="KTD26013.1"/>
    <property type="molecule type" value="Genomic_DNA"/>
</dbReference>
<dbReference type="PATRIC" id="fig|466.6.peg.1874"/>
<sequence length="220" mass="24055">MEKYIDRYEAGTMLAGLLKDYANKPNTIVLALPRGGVPVAYEIAATLSIPLDVFIVRKLGVPGHEELAMGAIATGGIVFFNHQIIDSLNLPETAIQRAINAEEAELKRRESVYRQDKPPLQLNHKTVILVDDGVATGATLFAALKAIRQLHPSSIIVAVPVAARSTCEELIGLADKLICPLRPINFYAVGLWYEDFTQTTDEEVFTLLTKANQTFPNPSA</sequence>
<keyword evidence="2" id="KW-0808">Transferase</keyword>
<evidence type="ECO:0000313" key="2">
    <source>
        <dbReference type="EMBL" id="KTD26013.1"/>
    </source>
</evidence>
<keyword evidence="2" id="KW-0328">Glycosyltransferase</keyword>
<feature type="domain" description="Phosphoribosyltransferase" evidence="1">
    <location>
        <begin position="71"/>
        <end position="173"/>
    </location>
</feature>
<name>A0A0W0W199_9GAMM</name>
<gene>
    <name evidence="2" type="ORF">Lmac_1784</name>
</gene>
<dbReference type="Gene3D" id="3.40.50.2020">
    <property type="match status" value="1"/>
</dbReference>
<dbReference type="Gene3D" id="3.30.1310.20">
    <property type="entry name" value="PRTase-like"/>
    <property type="match status" value="1"/>
</dbReference>
<dbReference type="InterPro" id="IPR000836">
    <property type="entry name" value="PRTase_dom"/>
</dbReference>
<keyword evidence="3" id="KW-1185">Reference proteome</keyword>
<organism evidence="2 3">
    <name type="scientific">Legionella maceachernii</name>
    <dbReference type="NCBI Taxonomy" id="466"/>
    <lineage>
        <taxon>Bacteria</taxon>
        <taxon>Pseudomonadati</taxon>
        <taxon>Pseudomonadota</taxon>
        <taxon>Gammaproteobacteria</taxon>
        <taxon>Legionellales</taxon>
        <taxon>Legionellaceae</taxon>
        <taxon>Legionella</taxon>
    </lineage>
</organism>
<dbReference type="OrthoDB" id="9810066at2"/>
<evidence type="ECO:0000313" key="3">
    <source>
        <dbReference type="Proteomes" id="UP000054908"/>
    </source>
</evidence>
<protein>
    <submittedName>
        <fullName evidence="2">Phosphoribosyltransferase</fullName>
    </submittedName>
</protein>
<dbReference type="Proteomes" id="UP000054908">
    <property type="component" value="Unassembled WGS sequence"/>
</dbReference>
<evidence type="ECO:0000259" key="1">
    <source>
        <dbReference type="Pfam" id="PF00156"/>
    </source>
</evidence>
<accession>A0A0W0W199</accession>
<dbReference type="SUPFAM" id="SSF53271">
    <property type="entry name" value="PRTase-like"/>
    <property type="match status" value="1"/>
</dbReference>
<dbReference type="CDD" id="cd06223">
    <property type="entry name" value="PRTases_typeI"/>
    <property type="match status" value="1"/>
</dbReference>